<feature type="signal peptide" evidence="5">
    <location>
        <begin position="1"/>
        <end position="20"/>
    </location>
</feature>
<dbReference type="PROSITE" id="PS50240">
    <property type="entry name" value="TRYPSIN_DOM"/>
    <property type="match status" value="1"/>
</dbReference>
<dbReference type="AlphaFoldDB" id="A0A921YW59"/>
<evidence type="ECO:0000259" key="6">
    <source>
        <dbReference type="PROSITE" id="PS50240"/>
    </source>
</evidence>
<accession>A0A921YW59</accession>
<protein>
    <recommendedName>
        <fullName evidence="6">Peptidase S1 domain-containing protein</fullName>
    </recommendedName>
</protein>
<dbReference type="InterPro" id="IPR001254">
    <property type="entry name" value="Trypsin_dom"/>
</dbReference>
<keyword evidence="3" id="KW-0720">Serine protease</keyword>
<dbReference type="Proteomes" id="UP000791440">
    <property type="component" value="Unassembled WGS sequence"/>
</dbReference>
<dbReference type="EMBL" id="JH668330">
    <property type="protein sequence ID" value="KAG6446110.1"/>
    <property type="molecule type" value="Genomic_DNA"/>
</dbReference>
<evidence type="ECO:0000313" key="7">
    <source>
        <dbReference type="EMBL" id="KAG6446110.1"/>
    </source>
</evidence>
<keyword evidence="5" id="KW-0732">Signal</keyword>
<dbReference type="Pfam" id="PF00089">
    <property type="entry name" value="Trypsin"/>
    <property type="match status" value="1"/>
</dbReference>
<gene>
    <name evidence="7" type="ORF">O3G_MSEX004322</name>
</gene>
<sequence>MKSHLFISFFTIIISITSDSNRVITTLRYSRNYVKPTILNGVPVKKGEVPYLVSIKESVQKFKKNHLWINLCGGSIIANDIAILFVDEAWNYTKYVDYVALARKKVDYSGDCYAFGFGSNAKFRKMSPVLYMAKINVLSKMQCNFLWEMNMDEFVCSNSAMTDVSDGDSGGPLSCRGTLDPAEKPGRDLLVGVVSGKNFDKTTLFTRVCTITGLAETVLYKNQSY</sequence>
<evidence type="ECO:0000256" key="1">
    <source>
        <dbReference type="ARBA" id="ARBA00022670"/>
    </source>
</evidence>
<dbReference type="SMART" id="SM00020">
    <property type="entry name" value="Tryp_SPc"/>
    <property type="match status" value="1"/>
</dbReference>
<evidence type="ECO:0000256" key="5">
    <source>
        <dbReference type="SAM" id="SignalP"/>
    </source>
</evidence>
<keyword evidence="8" id="KW-1185">Reference proteome</keyword>
<evidence type="ECO:0000256" key="3">
    <source>
        <dbReference type="ARBA" id="ARBA00022825"/>
    </source>
</evidence>
<dbReference type="InterPro" id="IPR033116">
    <property type="entry name" value="TRYPSIN_SER"/>
</dbReference>
<proteinExistence type="predicted"/>
<evidence type="ECO:0000313" key="8">
    <source>
        <dbReference type="Proteomes" id="UP000791440"/>
    </source>
</evidence>
<dbReference type="PANTHER" id="PTHR24276:SF96">
    <property type="entry name" value="PEPTIDASE S1 DOMAIN-CONTAINING PROTEIN"/>
    <property type="match status" value="1"/>
</dbReference>
<reference evidence="7" key="1">
    <citation type="journal article" date="2016" name="Insect Biochem. Mol. Biol.">
        <title>Multifaceted biological insights from a draft genome sequence of the tobacco hornworm moth, Manduca sexta.</title>
        <authorList>
            <person name="Kanost M.R."/>
            <person name="Arrese E.L."/>
            <person name="Cao X."/>
            <person name="Chen Y.R."/>
            <person name="Chellapilla S."/>
            <person name="Goldsmith M.R."/>
            <person name="Grosse-Wilde E."/>
            <person name="Heckel D.G."/>
            <person name="Herndon N."/>
            <person name="Jiang H."/>
            <person name="Papanicolaou A."/>
            <person name="Qu J."/>
            <person name="Soulages J.L."/>
            <person name="Vogel H."/>
            <person name="Walters J."/>
            <person name="Waterhouse R.M."/>
            <person name="Ahn S.J."/>
            <person name="Almeida F.C."/>
            <person name="An C."/>
            <person name="Aqrawi P."/>
            <person name="Bretschneider A."/>
            <person name="Bryant W.B."/>
            <person name="Bucks S."/>
            <person name="Chao H."/>
            <person name="Chevignon G."/>
            <person name="Christen J.M."/>
            <person name="Clarke D.F."/>
            <person name="Dittmer N.T."/>
            <person name="Ferguson L.C.F."/>
            <person name="Garavelou S."/>
            <person name="Gordon K.H.J."/>
            <person name="Gunaratna R.T."/>
            <person name="Han Y."/>
            <person name="Hauser F."/>
            <person name="He Y."/>
            <person name="Heidel-Fischer H."/>
            <person name="Hirsh A."/>
            <person name="Hu Y."/>
            <person name="Jiang H."/>
            <person name="Kalra D."/>
            <person name="Klinner C."/>
            <person name="Konig C."/>
            <person name="Kovar C."/>
            <person name="Kroll A.R."/>
            <person name="Kuwar S.S."/>
            <person name="Lee S.L."/>
            <person name="Lehman R."/>
            <person name="Li K."/>
            <person name="Li Z."/>
            <person name="Liang H."/>
            <person name="Lovelace S."/>
            <person name="Lu Z."/>
            <person name="Mansfield J.H."/>
            <person name="McCulloch K.J."/>
            <person name="Mathew T."/>
            <person name="Morton B."/>
            <person name="Muzny D.M."/>
            <person name="Neunemann D."/>
            <person name="Ongeri F."/>
            <person name="Pauchet Y."/>
            <person name="Pu L.L."/>
            <person name="Pyrousis I."/>
            <person name="Rao X.J."/>
            <person name="Redding A."/>
            <person name="Roesel C."/>
            <person name="Sanchez-Gracia A."/>
            <person name="Schaack S."/>
            <person name="Shukla A."/>
            <person name="Tetreau G."/>
            <person name="Wang Y."/>
            <person name="Xiong G.H."/>
            <person name="Traut W."/>
            <person name="Walsh T.K."/>
            <person name="Worley K.C."/>
            <person name="Wu D."/>
            <person name="Wu W."/>
            <person name="Wu Y.Q."/>
            <person name="Zhang X."/>
            <person name="Zou Z."/>
            <person name="Zucker H."/>
            <person name="Briscoe A.D."/>
            <person name="Burmester T."/>
            <person name="Clem R.J."/>
            <person name="Feyereisen R."/>
            <person name="Grimmelikhuijzen C.J.P."/>
            <person name="Hamodrakas S.J."/>
            <person name="Hansson B.S."/>
            <person name="Huguet E."/>
            <person name="Jermiin L.S."/>
            <person name="Lan Q."/>
            <person name="Lehman H.K."/>
            <person name="Lorenzen M."/>
            <person name="Merzendorfer H."/>
            <person name="Michalopoulos I."/>
            <person name="Morton D.B."/>
            <person name="Muthukrishnan S."/>
            <person name="Oakeshott J.G."/>
            <person name="Palmer W."/>
            <person name="Park Y."/>
            <person name="Passarelli A.L."/>
            <person name="Rozas J."/>
            <person name="Schwartz L.M."/>
            <person name="Smith W."/>
            <person name="Southgate A."/>
            <person name="Vilcinskas A."/>
            <person name="Vogt R."/>
            <person name="Wang P."/>
            <person name="Werren J."/>
            <person name="Yu X.Q."/>
            <person name="Zhou J.J."/>
            <person name="Brown S.J."/>
            <person name="Scherer S.E."/>
            <person name="Richards S."/>
            <person name="Blissard G.W."/>
        </authorList>
    </citation>
    <scope>NUCLEOTIDE SEQUENCE</scope>
</reference>
<reference evidence="7" key="2">
    <citation type="submission" date="2020-12" db="EMBL/GenBank/DDBJ databases">
        <authorList>
            <person name="Kanost M."/>
        </authorList>
    </citation>
    <scope>NUCLEOTIDE SEQUENCE</scope>
</reference>
<name>A0A921YW59_MANSE</name>
<dbReference type="GO" id="GO:0006508">
    <property type="term" value="P:proteolysis"/>
    <property type="evidence" value="ECO:0007669"/>
    <property type="project" value="UniProtKB-KW"/>
</dbReference>
<evidence type="ECO:0000256" key="4">
    <source>
        <dbReference type="ARBA" id="ARBA00023157"/>
    </source>
</evidence>
<keyword evidence="2" id="KW-0378">Hydrolase</keyword>
<dbReference type="GO" id="GO:0004252">
    <property type="term" value="F:serine-type endopeptidase activity"/>
    <property type="evidence" value="ECO:0007669"/>
    <property type="project" value="InterPro"/>
</dbReference>
<dbReference type="InterPro" id="IPR050430">
    <property type="entry name" value="Peptidase_S1"/>
</dbReference>
<organism evidence="7 8">
    <name type="scientific">Manduca sexta</name>
    <name type="common">Tobacco hawkmoth</name>
    <name type="synonym">Tobacco hornworm</name>
    <dbReference type="NCBI Taxonomy" id="7130"/>
    <lineage>
        <taxon>Eukaryota</taxon>
        <taxon>Metazoa</taxon>
        <taxon>Ecdysozoa</taxon>
        <taxon>Arthropoda</taxon>
        <taxon>Hexapoda</taxon>
        <taxon>Insecta</taxon>
        <taxon>Pterygota</taxon>
        <taxon>Neoptera</taxon>
        <taxon>Endopterygota</taxon>
        <taxon>Lepidoptera</taxon>
        <taxon>Glossata</taxon>
        <taxon>Ditrysia</taxon>
        <taxon>Bombycoidea</taxon>
        <taxon>Sphingidae</taxon>
        <taxon>Sphinginae</taxon>
        <taxon>Sphingini</taxon>
        <taxon>Manduca</taxon>
    </lineage>
</organism>
<comment type="caution">
    <text evidence="7">The sequence shown here is derived from an EMBL/GenBank/DDBJ whole genome shotgun (WGS) entry which is preliminary data.</text>
</comment>
<dbReference type="PROSITE" id="PS00135">
    <property type="entry name" value="TRYPSIN_SER"/>
    <property type="match status" value="1"/>
</dbReference>
<feature type="domain" description="Peptidase S1" evidence="6">
    <location>
        <begin position="79"/>
        <end position="225"/>
    </location>
</feature>
<keyword evidence="4" id="KW-1015">Disulfide bond</keyword>
<evidence type="ECO:0000256" key="2">
    <source>
        <dbReference type="ARBA" id="ARBA00022801"/>
    </source>
</evidence>
<keyword evidence="1" id="KW-0645">Protease</keyword>
<dbReference type="PANTHER" id="PTHR24276">
    <property type="entry name" value="POLYSERASE-RELATED"/>
    <property type="match status" value="1"/>
</dbReference>
<feature type="chain" id="PRO_5037011661" description="Peptidase S1 domain-containing protein" evidence="5">
    <location>
        <begin position="21"/>
        <end position="225"/>
    </location>
</feature>